<dbReference type="GO" id="GO:0009279">
    <property type="term" value="C:cell outer membrane"/>
    <property type="evidence" value="ECO:0007669"/>
    <property type="project" value="UniProtKB-SubCell"/>
</dbReference>
<evidence type="ECO:0000256" key="1">
    <source>
        <dbReference type="ARBA" id="ARBA00004442"/>
    </source>
</evidence>
<evidence type="ECO:0000259" key="7">
    <source>
        <dbReference type="Pfam" id="PF14322"/>
    </source>
</evidence>
<dbReference type="OrthoDB" id="1100079at2"/>
<evidence type="ECO:0000256" key="5">
    <source>
        <dbReference type="ARBA" id="ARBA00023237"/>
    </source>
</evidence>
<feature type="domain" description="RagB/SusD" evidence="6">
    <location>
        <begin position="354"/>
        <end position="486"/>
    </location>
</feature>
<dbReference type="RefSeq" id="WP_102756987.1">
    <property type="nucleotide sequence ID" value="NZ_CP025791.1"/>
</dbReference>
<sequence>MKKFKYLFLIIVVGCIYSCQDDFLDTEPANSISAEQVERTPAATSAIVRGIYANLRSFGVGHPLRVDVDYGQKGIMAMTDMLGQDIVLNNFNWYIFLYNYNGRQQTSSRTNIFWNTYYTAIADANSVINPLSDKEDRTTEEDALLGQALAIKSFSLFNLVRIYAHTYIGNENAPGIPIPDRVDFEGKGRGTVQDVYDQIIPDLEEAVTLLDGFSRSSKQEIDKNVAHGFLAKVYLETGDWTKAASNAAAARASYSLMPGANYATDGFDDISNVEWMWGADIDNESSTTFISFFSHFDSSAGGYGGVGFGLGYKMIEARLYDMIPDTDLRKAAWISPDAIDPPYPAYANTKFIDGTGVFEGDYSYMRAAEMYLIEAEAKARDNDATAANVLFELVSNRDPGYVLSTNTGDALVEEIYLQRRIELWGEGVSWFDLKRLKKPLDRTGTGTNHRSFGAVDIEVEGDFFRMQIPEGELNSNPNINAADQNP</sequence>
<dbReference type="KEGG" id="fek:C1H87_17120"/>
<proteinExistence type="inferred from homology"/>
<reference evidence="8 9" key="1">
    <citation type="submission" date="2018-01" db="EMBL/GenBank/DDBJ databases">
        <title>Complete genome sequence of Flavivirga eckloniae ECD14 isolated from seaweed Ecklonia cava.</title>
        <authorList>
            <person name="Lee J.H."/>
            <person name="Baik K.S."/>
            <person name="Seong C.N."/>
        </authorList>
    </citation>
    <scope>NUCLEOTIDE SEQUENCE [LARGE SCALE GENOMIC DNA]</scope>
    <source>
        <strain evidence="8 9">ECD14</strain>
    </source>
</reference>
<dbReference type="Pfam" id="PF07980">
    <property type="entry name" value="SusD_RagB"/>
    <property type="match status" value="1"/>
</dbReference>
<comment type="similarity">
    <text evidence="2">Belongs to the SusD family.</text>
</comment>
<dbReference type="InterPro" id="IPR012944">
    <property type="entry name" value="SusD_RagB_dom"/>
</dbReference>
<evidence type="ECO:0000256" key="4">
    <source>
        <dbReference type="ARBA" id="ARBA00023136"/>
    </source>
</evidence>
<dbReference type="Pfam" id="PF14322">
    <property type="entry name" value="SusD-like_3"/>
    <property type="match status" value="1"/>
</dbReference>
<keyword evidence="4" id="KW-0472">Membrane</keyword>
<evidence type="ECO:0000256" key="2">
    <source>
        <dbReference type="ARBA" id="ARBA00006275"/>
    </source>
</evidence>
<accession>A0A2K9PTF1</accession>
<keyword evidence="9" id="KW-1185">Reference proteome</keyword>
<dbReference type="Proteomes" id="UP000235826">
    <property type="component" value="Chromosome"/>
</dbReference>
<dbReference type="InterPro" id="IPR033985">
    <property type="entry name" value="SusD-like_N"/>
</dbReference>
<evidence type="ECO:0000313" key="9">
    <source>
        <dbReference type="Proteomes" id="UP000235826"/>
    </source>
</evidence>
<evidence type="ECO:0000313" key="8">
    <source>
        <dbReference type="EMBL" id="AUP80335.1"/>
    </source>
</evidence>
<keyword evidence="3" id="KW-0732">Signal</keyword>
<organism evidence="8 9">
    <name type="scientific">Flavivirga eckloniae</name>
    <dbReference type="NCBI Taxonomy" id="1803846"/>
    <lineage>
        <taxon>Bacteria</taxon>
        <taxon>Pseudomonadati</taxon>
        <taxon>Bacteroidota</taxon>
        <taxon>Flavobacteriia</taxon>
        <taxon>Flavobacteriales</taxon>
        <taxon>Flavobacteriaceae</taxon>
        <taxon>Flavivirga</taxon>
    </lineage>
</organism>
<dbReference type="EMBL" id="CP025791">
    <property type="protein sequence ID" value="AUP80335.1"/>
    <property type="molecule type" value="Genomic_DNA"/>
</dbReference>
<protein>
    <submittedName>
        <fullName evidence="8">RagB/SusD family nutrient uptake outer membrane protein</fullName>
    </submittedName>
</protein>
<dbReference type="SUPFAM" id="SSF48452">
    <property type="entry name" value="TPR-like"/>
    <property type="match status" value="1"/>
</dbReference>
<name>A0A2K9PTF1_9FLAO</name>
<keyword evidence="5" id="KW-0998">Cell outer membrane</keyword>
<dbReference type="InterPro" id="IPR011990">
    <property type="entry name" value="TPR-like_helical_dom_sf"/>
</dbReference>
<evidence type="ECO:0000256" key="3">
    <source>
        <dbReference type="ARBA" id="ARBA00022729"/>
    </source>
</evidence>
<evidence type="ECO:0000259" key="6">
    <source>
        <dbReference type="Pfam" id="PF07980"/>
    </source>
</evidence>
<dbReference type="Gene3D" id="1.25.40.390">
    <property type="match status" value="1"/>
</dbReference>
<dbReference type="AlphaFoldDB" id="A0A2K9PTF1"/>
<comment type="subcellular location">
    <subcellularLocation>
        <location evidence="1">Cell outer membrane</location>
    </subcellularLocation>
</comment>
<gene>
    <name evidence="8" type="ORF">C1H87_17120</name>
</gene>
<feature type="domain" description="SusD-like N-terminal" evidence="7">
    <location>
        <begin position="78"/>
        <end position="235"/>
    </location>
</feature>